<accession>A0A6B3VYT8</accession>
<reference evidence="2 3" key="1">
    <citation type="submission" date="2020-02" db="EMBL/GenBank/DDBJ databases">
        <title>Bacillus aquiflavi sp. nov., isolated from yellow water of strong flavor Chinese baijiu in Yibin region of China.</title>
        <authorList>
            <person name="Xie J."/>
        </authorList>
    </citation>
    <scope>NUCLEOTIDE SEQUENCE [LARGE SCALE GENOMIC DNA]</scope>
    <source>
        <strain evidence="2 3">3H-10</strain>
    </source>
</reference>
<evidence type="ECO:0000313" key="2">
    <source>
        <dbReference type="EMBL" id="NEY80933.1"/>
    </source>
</evidence>
<evidence type="ECO:0000313" key="4">
    <source>
        <dbReference type="Proteomes" id="UP000570010"/>
    </source>
</evidence>
<sequence length="95" mass="11095">MNNFQWLTALFNTRKKQPLMNRFGRKNNNRGMLWASLIGLGVSAAAFGLRRKQNNQLLQPIQNMIKNFQPNQLQNQQSFAEFSKELMPNNNNNQQ</sequence>
<evidence type="ECO:0000313" key="3">
    <source>
        <dbReference type="Proteomes" id="UP000472971"/>
    </source>
</evidence>
<dbReference type="RefSeq" id="WP_163240823.1">
    <property type="nucleotide sequence ID" value="NZ_CP082780.1"/>
</dbReference>
<name>A0A6B3VYT8_9BACI</name>
<reference evidence="1 4" key="2">
    <citation type="submission" date="2020-07" db="EMBL/GenBank/DDBJ databases">
        <authorList>
            <person name="Feng H."/>
        </authorList>
    </citation>
    <scope>NUCLEOTIDE SEQUENCE [LARGE SCALE GENOMIC DNA]</scope>
    <source>
        <strain evidence="1">S-12</strain>
        <strain evidence="4">s-12</strain>
    </source>
</reference>
<organism evidence="2 3">
    <name type="scientific">Bacillus aquiflavi</name>
    <dbReference type="NCBI Taxonomy" id="2672567"/>
    <lineage>
        <taxon>Bacteria</taxon>
        <taxon>Bacillati</taxon>
        <taxon>Bacillota</taxon>
        <taxon>Bacilli</taxon>
        <taxon>Bacillales</taxon>
        <taxon>Bacillaceae</taxon>
        <taxon>Bacillus</taxon>
    </lineage>
</organism>
<protein>
    <submittedName>
        <fullName evidence="2">Uncharacterized protein</fullName>
    </submittedName>
</protein>
<dbReference type="AlphaFoldDB" id="A0A6B3VYT8"/>
<comment type="caution">
    <text evidence="2">The sequence shown here is derived from an EMBL/GenBank/DDBJ whole genome shotgun (WGS) entry which is preliminary data.</text>
</comment>
<keyword evidence="3" id="KW-1185">Reference proteome</keyword>
<proteinExistence type="predicted"/>
<gene>
    <name evidence="2" type="ORF">G4D64_05185</name>
    <name evidence="1" type="ORF">H1Z61_05225</name>
</gene>
<dbReference type="Proteomes" id="UP000472971">
    <property type="component" value="Unassembled WGS sequence"/>
</dbReference>
<dbReference type="EMBL" id="JAAIWN010000008">
    <property type="protein sequence ID" value="NEY80933.1"/>
    <property type="molecule type" value="Genomic_DNA"/>
</dbReference>
<evidence type="ECO:0000313" key="1">
    <source>
        <dbReference type="EMBL" id="MBA4536566.1"/>
    </source>
</evidence>
<dbReference type="EMBL" id="JACEIO010000008">
    <property type="protein sequence ID" value="MBA4536566.1"/>
    <property type="molecule type" value="Genomic_DNA"/>
</dbReference>
<dbReference type="Proteomes" id="UP000570010">
    <property type="component" value="Unassembled WGS sequence"/>
</dbReference>